<dbReference type="InterPro" id="IPR027417">
    <property type="entry name" value="P-loop_NTPase"/>
</dbReference>
<keyword evidence="3 11" id="KW-0378">Hydrolase</keyword>
<dbReference type="EC" id="3.6.4.13" evidence="11"/>
<dbReference type="GO" id="GO:0005524">
    <property type="term" value="F:ATP binding"/>
    <property type="evidence" value="ECO:0007669"/>
    <property type="project" value="UniProtKB-KW"/>
</dbReference>
<proteinExistence type="predicted"/>
<gene>
    <name evidence="11" type="primary">cshA_2</name>
    <name evidence="11" type="ORF">CSLFYP84_04688</name>
</gene>
<dbReference type="SMART" id="SM00487">
    <property type="entry name" value="DEXDc"/>
    <property type="match status" value="1"/>
</dbReference>
<evidence type="ECO:0000313" key="11">
    <source>
        <dbReference type="EMBL" id="VYU82577.1"/>
    </source>
</evidence>
<feature type="domain" description="Helicase C-terminal" evidence="10">
    <location>
        <begin position="251"/>
        <end position="401"/>
    </location>
</feature>
<evidence type="ECO:0000256" key="1">
    <source>
        <dbReference type="ARBA" id="ARBA00022741"/>
    </source>
</evidence>
<dbReference type="InterPro" id="IPR014001">
    <property type="entry name" value="Helicase_ATP-bd"/>
</dbReference>
<dbReference type="InterPro" id="IPR011545">
    <property type="entry name" value="DEAD/DEAH_box_helicase_dom"/>
</dbReference>
<dbReference type="Pfam" id="PF08494">
    <property type="entry name" value="DEAD_assoc"/>
    <property type="match status" value="1"/>
</dbReference>
<dbReference type="CDD" id="cd17922">
    <property type="entry name" value="DEXHc_LHR-like"/>
    <property type="match status" value="1"/>
</dbReference>
<keyword evidence="1" id="KW-0547">Nucleotide-binding</keyword>
<dbReference type="InterPro" id="IPR055368">
    <property type="entry name" value="WH3_Lhr"/>
</dbReference>
<accession>A0A6N3HZX0</accession>
<evidence type="ECO:0000256" key="6">
    <source>
        <dbReference type="ARBA" id="ARBA00023125"/>
    </source>
</evidence>
<dbReference type="EMBL" id="CACRUA010000083">
    <property type="protein sequence ID" value="VYU82577.1"/>
    <property type="molecule type" value="Genomic_DNA"/>
</dbReference>
<sequence length="1382" mass="157032">MQKHVMKLFSQPTADWFSDTFGMPTRVQEEAWAAIAKDKDVLVSAPTGTGKTLSAFLIFIDRLNALAAGGDLKEELYLLYVSPLKSLAGDIRENLRRPLDGIPKKAGQPEIVAAMRTGDTPQKERQRMIKHPPHILITTPESLYLMLTSKGGQEILRTVRAVILDELHAMIDTKRGAHLMLSIARLEKLSGRKLQRIGLSATIEPLELAAEYLSPESAVIAAPPMKKQVKIEIVGTVPFGEKRKDPLWEELAKIVYEQCLSYKSVIAFSEGRRYAEKLAYYVNLLGGEDFARVHHGSLSKEQRMEAEEALRKGKLRLLCATSSMELGIDVGEIDRVLQIGCPRTVSSTMQRLGRAGHNPGKVSVMTMYPRTAPESVYCGITAEIARQGGVEHAAPPAMCLDILAQHLVSMAVGDGYSVDDVMGILCRAYPFRRVTKEDVRAVLRMLAGDYEHSREIPVRPRILYDRIHDRVTGDNYSRMLAVAAGGTIPDKGLYTAKTEDGVKLGELDEEFVYESQIGDRFLLGAFAWRIMRQDKDTVYVAPAQVEGARLPFWKGEIKGRALRTSRAFGRIMRELENCAEDSEESLLKELYRLGLDETAAETASGFLSRQIEATGGLPDDKTILVEHFTDHTGNCQVMVHALFGRRVNAPLSLLLRHAAGEQSGMNLGCVDDDDGVLLYSYGGEKLPEGLLYQINPDTVKPVLEAVLPLTPVFSMTFRYSAARALMMGMRQNGRQPLWMQRLRSTEMLDSLMGEREHPLMRETRRECLEDLWDIGGVTEVLNEIRAGCITVREVYVDVPSPMSLPFQWKVETEEMYEYSPSTPGIRQAAYEELRQMERMKPSAEELARQQERKKLPENEEQLHSLLMMEGDLTAGELPVPVEWLDNLARREQALYLEPGLWIAMEQREEYERMLAGEAGAEEPGCHIVRRMLYYRGGQTEDEIRERYFLTKPFTKKLLEELQSRESIVKDGEVYYHSRLYDRARNRMVKSLRLQTVTRPPESYASLMAGRIELHAPAEEQLKRAMEQCCDINLPVRQWESVIFRRRVKNYSETMLDRLLAQGDYFWKMAPDGNLSFHRYDDIDWGAGLPEAAEELEGDELLLYRELKRRGASFLKFLTGIPKEDSAQEVLLKLAAKGLVCADSFVPVRQWQNREKIRKAPVRQRVNARVMALSAGRWDIVRPVREKSREELLLRYFTEAVVLCRETFLKASMGDEFTWREALEILRVWEYTGRVRRGYFIEGLSGAQFIRKDDYEAVTALLQKSDEELIWMNASDPAQIWGKILKQPKEREFMNLPGTAVALLGGLPAAVLEKQGKTLRVFGDDAQSRLDIILSGLVRDFREKKLFADQKRLIVKDYPKYAGDSLKKAGFIHEMQDYVLYWP</sequence>
<dbReference type="GO" id="GO:0006281">
    <property type="term" value="P:DNA repair"/>
    <property type="evidence" value="ECO:0007669"/>
    <property type="project" value="UniProtKB-KW"/>
</dbReference>
<dbReference type="InterPro" id="IPR052511">
    <property type="entry name" value="ATP-dep_Helicase"/>
</dbReference>
<evidence type="ECO:0000256" key="8">
    <source>
        <dbReference type="ARBA" id="ARBA00023235"/>
    </source>
</evidence>
<dbReference type="SMART" id="SM00490">
    <property type="entry name" value="HELICc"/>
    <property type="match status" value="1"/>
</dbReference>
<dbReference type="GO" id="GO:0003677">
    <property type="term" value="F:DNA binding"/>
    <property type="evidence" value="ECO:0007669"/>
    <property type="project" value="UniProtKB-KW"/>
</dbReference>
<dbReference type="Pfam" id="PF00271">
    <property type="entry name" value="Helicase_C"/>
    <property type="match status" value="1"/>
</dbReference>
<dbReference type="Pfam" id="PF23234">
    <property type="entry name" value="WHD_4th_Lhr"/>
    <property type="match status" value="1"/>
</dbReference>
<dbReference type="PROSITE" id="PS51192">
    <property type="entry name" value="HELICASE_ATP_BIND_1"/>
    <property type="match status" value="1"/>
</dbReference>
<dbReference type="Gene3D" id="3.40.50.300">
    <property type="entry name" value="P-loop containing nucleotide triphosphate hydrolases"/>
    <property type="match status" value="2"/>
</dbReference>
<keyword evidence="5" id="KW-0067">ATP-binding</keyword>
<evidence type="ECO:0000256" key="2">
    <source>
        <dbReference type="ARBA" id="ARBA00022763"/>
    </source>
</evidence>
<evidence type="ECO:0000256" key="5">
    <source>
        <dbReference type="ARBA" id="ARBA00022840"/>
    </source>
</evidence>
<evidence type="ECO:0000256" key="4">
    <source>
        <dbReference type="ARBA" id="ARBA00022806"/>
    </source>
</evidence>
<evidence type="ECO:0000259" key="9">
    <source>
        <dbReference type="PROSITE" id="PS51192"/>
    </source>
</evidence>
<keyword evidence="7" id="KW-0234">DNA repair</keyword>
<reference evidence="11" key="1">
    <citation type="submission" date="2019-11" db="EMBL/GenBank/DDBJ databases">
        <authorList>
            <person name="Feng L."/>
        </authorList>
    </citation>
    <scope>NUCLEOTIDE SEQUENCE</scope>
    <source>
        <strain evidence="11">CsymbiosumLFYP84</strain>
    </source>
</reference>
<dbReference type="PANTHER" id="PTHR47962">
    <property type="entry name" value="ATP-DEPENDENT HELICASE LHR-RELATED-RELATED"/>
    <property type="match status" value="1"/>
</dbReference>
<evidence type="ECO:0000256" key="7">
    <source>
        <dbReference type="ARBA" id="ARBA00023204"/>
    </source>
</evidence>
<organism evidence="11">
    <name type="scientific">Clostridium symbiosum</name>
    <name type="common">Bacteroides symbiosus</name>
    <dbReference type="NCBI Taxonomy" id="1512"/>
    <lineage>
        <taxon>Bacteria</taxon>
        <taxon>Bacillati</taxon>
        <taxon>Bacillota</taxon>
        <taxon>Clostridia</taxon>
        <taxon>Lachnospirales</taxon>
        <taxon>Lachnospiraceae</taxon>
        <taxon>Otoolea</taxon>
    </lineage>
</organism>
<dbReference type="Pfam" id="PF00270">
    <property type="entry name" value="DEAD"/>
    <property type="match status" value="1"/>
</dbReference>
<dbReference type="GO" id="GO:0003724">
    <property type="term" value="F:RNA helicase activity"/>
    <property type="evidence" value="ECO:0007669"/>
    <property type="project" value="UniProtKB-EC"/>
</dbReference>
<dbReference type="RefSeq" id="WP_003499724.1">
    <property type="nucleotide sequence ID" value="NZ_CACRUA010000083.1"/>
</dbReference>
<protein>
    <submittedName>
        <fullName evidence="11">DEAD-box ATP-dependent RNA helicase CshA</fullName>
        <ecNumber evidence="11">3.6.4.13</ecNumber>
    </submittedName>
</protein>
<name>A0A6N3HZX0_CLOSY</name>
<dbReference type="GO" id="GO:0016887">
    <property type="term" value="F:ATP hydrolysis activity"/>
    <property type="evidence" value="ECO:0007669"/>
    <property type="project" value="TreeGrafter"/>
</dbReference>
<dbReference type="InterPro" id="IPR045628">
    <property type="entry name" value="Lhr_WH_dom"/>
</dbReference>
<feature type="domain" description="Helicase ATP-binding" evidence="9">
    <location>
        <begin position="32"/>
        <end position="221"/>
    </location>
</feature>
<dbReference type="Pfam" id="PF23235">
    <property type="entry name" value="WHD_3rd_Lhr"/>
    <property type="match status" value="1"/>
</dbReference>
<dbReference type="InterPro" id="IPR055367">
    <property type="entry name" value="WH4_Lhr"/>
</dbReference>
<keyword evidence="6" id="KW-0238">DNA-binding</keyword>
<evidence type="ECO:0000256" key="3">
    <source>
        <dbReference type="ARBA" id="ARBA00022801"/>
    </source>
</evidence>
<dbReference type="InterPro" id="IPR001650">
    <property type="entry name" value="Helicase_C-like"/>
</dbReference>
<dbReference type="PANTHER" id="PTHR47962:SF5">
    <property type="entry name" value="ATP-DEPENDENT HELICASE LHR-RELATED"/>
    <property type="match status" value="1"/>
</dbReference>
<dbReference type="SUPFAM" id="SSF52540">
    <property type="entry name" value="P-loop containing nucleoside triphosphate hydrolases"/>
    <property type="match status" value="1"/>
</dbReference>
<dbReference type="Pfam" id="PF19306">
    <property type="entry name" value="WHD_Lhr"/>
    <property type="match status" value="1"/>
</dbReference>
<keyword evidence="8" id="KW-0413">Isomerase</keyword>
<dbReference type="PROSITE" id="PS51194">
    <property type="entry name" value="HELICASE_CTER"/>
    <property type="match status" value="1"/>
</dbReference>
<evidence type="ECO:0000259" key="10">
    <source>
        <dbReference type="PROSITE" id="PS51194"/>
    </source>
</evidence>
<dbReference type="InterPro" id="IPR013701">
    <property type="entry name" value="Lhr-like_DEAD/DEAH_assoc"/>
</dbReference>
<keyword evidence="2" id="KW-0227">DNA damage</keyword>
<keyword evidence="4 11" id="KW-0347">Helicase</keyword>